<gene>
    <name evidence="1" type="ORF">KI387_005836</name>
</gene>
<keyword evidence="2" id="KW-1185">Reference proteome</keyword>
<reference evidence="1 2" key="1">
    <citation type="journal article" date="2021" name="Nat. Plants">
        <title>The Taxus genome provides insights into paclitaxel biosynthesis.</title>
        <authorList>
            <person name="Xiong X."/>
            <person name="Gou J."/>
            <person name="Liao Q."/>
            <person name="Li Y."/>
            <person name="Zhou Q."/>
            <person name="Bi G."/>
            <person name="Li C."/>
            <person name="Du R."/>
            <person name="Wang X."/>
            <person name="Sun T."/>
            <person name="Guo L."/>
            <person name="Liang H."/>
            <person name="Lu P."/>
            <person name="Wu Y."/>
            <person name="Zhang Z."/>
            <person name="Ro D.K."/>
            <person name="Shang Y."/>
            <person name="Huang S."/>
            <person name="Yan J."/>
        </authorList>
    </citation>
    <scope>NUCLEOTIDE SEQUENCE [LARGE SCALE GENOMIC DNA]</scope>
    <source>
        <strain evidence="1">Ta-2019</strain>
    </source>
</reference>
<dbReference type="AlphaFoldDB" id="A0AA38GPJ8"/>
<evidence type="ECO:0000313" key="2">
    <source>
        <dbReference type="Proteomes" id="UP000824469"/>
    </source>
</evidence>
<dbReference type="EMBL" id="JAHRHJ020000002">
    <property type="protein sequence ID" value="KAH9325658.1"/>
    <property type="molecule type" value="Genomic_DNA"/>
</dbReference>
<proteinExistence type="predicted"/>
<organism evidence="1 2">
    <name type="scientific">Taxus chinensis</name>
    <name type="common">Chinese yew</name>
    <name type="synonym">Taxus wallichiana var. chinensis</name>
    <dbReference type="NCBI Taxonomy" id="29808"/>
    <lineage>
        <taxon>Eukaryota</taxon>
        <taxon>Viridiplantae</taxon>
        <taxon>Streptophyta</taxon>
        <taxon>Embryophyta</taxon>
        <taxon>Tracheophyta</taxon>
        <taxon>Spermatophyta</taxon>
        <taxon>Pinopsida</taxon>
        <taxon>Pinidae</taxon>
        <taxon>Conifers II</taxon>
        <taxon>Cupressales</taxon>
        <taxon>Taxaceae</taxon>
        <taxon>Taxus</taxon>
    </lineage>
</organism>
<evidence type="ECO:0000313" key="1">
    <source>
        <dbReference type="EMBL" id="KAH9325658.1"/>
    </source>
</evidence>
<name>A0AA38GPJ8_TAXCH</name>
<protein>
    <submittedName>
        <fullName evidence="1">Uncharacterized protein</fullName>
    </submittedName>
</protein>
<accession>A0AA38GPJ8</accession>
<sequence>MNAQFCRLSGQSTNAKQNALRSAACFWLEHEVGRSDHEKLQILNGRLPKEIEDHTCTRQMVKIGDTYTRQINATESTLVDATTFPTSVKSPELVLATIDHYNLESRKIIYKTYKVYIKLDIDSLESLLKVPPMDQVAGLSLHGAAVYDHFPEFENKDYNKHFKRVNDAFVFRAISGLEDDFSVCFSYQAKI</sequence>
<comment type="caution">
    <text evidence="1">The sequence shown here is derived from an EMBL/GenBank/DDBJ whole genome shotgun (WGS) entry which is preliminary data.</text>
</comment>
<feature type="non-terminal residue" evidence="1">
    <location>
        <position position="1"/>
    </location>
</feature>
<dbReference type="Proteomes" id="UP000824469">
    <property type="component" value="Unassembled WGS sequence"/>
</dbReference>